<name>A0A3Q2PVK3_FUNHE</name>
<reference evidence="1" key="1">
    <citation type="submission" date="2025-08" db="UniProtKB">
        <authorList>
            <consortium name="Ensembl"/>
        </authorList>
    </citation>
    <scope>IDENTIFICATION</scope>
</reference>
<proteinExistence type="predicted"/>
<reference evidence="1" key="2">
    <citation type="submission" date="2025-09" db="UniProtKB">
        <authorList>
            <consortium name="Ensembl"/>
        </authorList>
    </citation>
    <scope>IDENTIFICATION</scope>
</reference>
<dbReference type="Gene3D" id="1.10.418.10">
    <property type="entry name" value="Calponin-like domain"/>
    <property type="match status" value="1"/>
</dbReference>
<dbReference type="PANTHER" id="PTHR45912:SF3">
    <property type="entry name" value="CILIA- AND FLAGELLA-ASSOCIATED PROTEIN 47"/>
    <property type="match status" value="1"/>
</dbReference>
<dbReference type="AlphaFoldDB" id="A0A3Q2PVK3"/>
<organism evidence="1 2">
    <name type="scientific">Fundulus heteroclitus</name>
    <name type="common">Killifish</name>
    <name type="synonym">Mummichog</name>
    <dbReference type="NCBI Taxonomy" id="8078"/>
    <lineage>
        <taxon>Eukaryota</taxon>
        <taxon>Metazoa</taxon>
        <taxon>Chordata</taxon>
        <taxon>Craniata</taxon>
        <taxon>Vertebrata</taxon>
        <taxon>Euteleostomi</taxon>
        <taxon>Actinopterygii</taxon>
        <taxon>Neopterygii</taxon>
        <taxon>Teleostei</taxon>
        <taxon>Neoteleostei</taxon>
        <taxon>Acanthomorphata</taxon>
        <taxon>Ovalentaria</taxon>
        <taxon>Atherinomorphae</taxon>
        <taxon>Cyprinodontiformes</taxon>
        <taxon>Fundulidae</taxon>
        <taxon>Fundulus</taxon>
    </lineage>
</organism>
<evidence type="ECO:0000313" key="2">
    <source>
        <dbReference type="Proteomes" id="UP000265000"/>
    </source>
</evidence>
<keyword evidence="2" id="KW-1185">Reference proteome</keyword>
<evidence type="ECO:0000313" key="1">
    <source>
        <dbReference type="Ensembl" id="ENSFHEP00000017761.1"/>
    </source>
</evidence>
<dbReference type="Proteomes" id="UP000265000">
    <property type="component" value="Unplaced"/>
</dbReference>
<dbReference type="PANTHER" id="PTHR45912">
    <property type="entry name" value="CILIA- AND FLAGELLA-ASSOCIATED PROTEIN 47"/>
    <property type="match status" value="1"/>
</dbReference>
<accession>A0A3Q2PVK3</accession>
<sequence length="314" mass="35114">MALHRTGQQIVLKTGTPLPAYSFSYCDSVSEPASKDVCPKRDAAASLCLPKVPAADTEEGLYYQQVALAAERWFSLCGWPGGPHPMSLTFCDFLNGACLCHIRAEYLLDDKDAENGLDWSSVDYESLSKRSWTDVLLQTYKVLVLSRVPEKGVTTPVTPTDTDQVLLDDSQPLASNVYSQRESHLLSWLNTNYQKARRTVWDRDGVPSSRWIVNFDLDLTDGLVLAAVMAAHCPYLIRSHFQRMYTSPSSLEQILHNNVIVVQALTLLGLNINIKVKNNSGRWFPINTPNIPAVAGFPRSPLFICEEKTQIFYV</sequence>
<dbReference type="GO" id="GO:0005929">
    <property type="term" value="C:cilium"/>
    <property type="evidence" value="ECO:0007669"/>
    <property type="project" value="TreeGrafter"/>
</dbReference>
<dbReference type="InterPro" id="IPR036872">
    <property type="entry name" value="CH_dom_sf"/>
</dbReference>
<protein>
    <recommendedName>
        <fullName evidence="3">Calponin-homology (CH) domain-containing protein</fullName>
    </recommendedName>
</protein>
<evidence type="ECO:0008006" key="3">
    <source>
        <dbReference type="Google" id="ProtNLM"/>
    </source>
</evidence>
<dbReference type="GeneTree" id="ENSGT00940000163254"/>
<dbReference type="SUPFAM" id="SSF47576">
    <property type="entry name" value="Calponin-homology domain, CH-domain"/>
    <property type="match status" value="1"/>
</dbReference>
<dbReference type="Ensembl" id="ENSFHET00000026537.1">
    <property type="protein sequence ID" value="ENSFHEP00000017761.1"/>
    <property type="gene ID" value="ENSFHEG00000019526.1"/>
</dbReference>
<dbReference type="GO" id="GO:0007288">
    <property type="term" value="P:sperm axoneme assembly"/>
    <property type="evidence" value="ECO:0007669"/>
    <property type="project" value="TreeGrafter"/>
</dbReference>